<feature type="compositionally biased region" description="Basic and acidic residues" evidence="1">
    <location>
        <begin position="1"/>
        <end position="14"/>
    </location>
</feature>
<evidence type="ECO:0000313" key="3">
    <source>
        <dbReference type="Proteomes" id="UP000092460"/>
    </source>
</evidence>
<sequence length="131" mass="14898">MKKWKNSEIHEESKMGNAHEQMTKPSGRDLRSTKAASRSKGNPSEITAREPLKLEFGRNSVRFGFENVGNERNRDEIKSAPLKFNEFSFVQHSFIITEDDSITLFQFPLHLTLTYPVYTAGNNCQQGGTIC</sequence>
<dbReference type="VEuPathDB" id="VectorBase:GPPI017943"/>
<reference evidence="2" key="2">
    <citation type="submission" date="2020-05" db="UniProtKB">
        <authorList>
            <consortium name="EnsemblMetazoa"/>
        </authorList>
    </citation>
    <scope>IDENTIFICATION</scope>
    <source>
        <strain evidence="2">IAEA</strain>
    </source>
</reference>
<name>A0A1B0B3U9_9MUSC</name>
<dbReference type="EMBL" id="JXJN01008050">
    <property type="status" value="NOT_ANNOTATED_CDS"/>
    <property type="molecule type" value="Genomic_DNA"/>
</dbReference>
<organism evidence="2 3">
    <name type="scientific">Glossina palpalis gambiensis</name>
    <dbReference type="NCBI Taxonomy" id="67801"/>
    <lineage>
        <taxon>Eukaryota</taxon>
        <taxon>Metazoa</taxon>
        <taxon>Ecdysozoa</taxon>
        <taxon>Arthropoda</taxon>
        <taxon>Hexapoda</taxon>
        <taxon>Insecta</taxon>
        <taxon>Pterygota</taxon>
        <taxon>Neoptera</taxon>
        <taxon>Endopterygota</taxon>
        <taxon>Diptera</taxon>
        <taxon>Brachycera</taxon>
        <taxon>Muscomorpha</taxon>
        <taxon>Hippoboscoidea</taxon>
        <taxon>Glossinidae</taxon>
        <taxon>Glossina</taxon>
    </lineage>
</organism>
<feature type="region of interest" description="Disordered" evidence="1">
    <location>
        <begin position="1"/>
        <end position="51"/>
    </location>
</feature>
<keyword evidence="3" id="KW-1185">Reference proteome</keyword>
<accession>A0A1B0B3U9</accession>
<dbReference type="AlphaFoldDB" id="A0A1B0B3U9"/>
<evidence type="ECO:0000256" key="1">
    <source>
        <dbReference type="SAM" id="MobiDB-lite"/>
    </source>
</evidence>
<protein>
    <submittedName>
        <fullName evidence="2">Uncharacterized protein</fullName>
    </submittedName>
</protein>
<dbReference type="EnsemblMetazoa" id="GPPI017943-RA">
    <property type="protein sequence ID" value="GPPI017943-PA"/>
    <property type="gene ID" value="GPPI017943"/>
</dbReference>
<dbReference type="Proteomes" id="UP000092460">
    <property type="component" value="Unassembled WGS sequence"/>
</dbReference>
<reference evidence="3" key="1">
    <citation type="submission" date="2015-01" db="EMBL/GenBank/DDBJ databases">
        <authorList>
            <person name="Aksoy S."/>
            <person name="Warren W."/>
            <person name="Wilson R.K."/>
        </authorList>
    </citation>
    <scope>NUCLEOTIDE SEQUENCE [LARGE SCALE GENOMIC DNA]</scope>
    <source>
        <strain evidence="3">IAEA</strain>
    </source>
</reference>
<proteinExistence type="predicted"/>
<evidence type="ECO:0000313" key="2">
    <source>
        <dbReference type="EnsemblMetazoa" id="GPPI017943-PA"/>
    </source>
</evidence>
<feature type="compositionally biased region" description="Polar residues" evidence="1">
    <location>
        <begin position="34"/>
        <end position="45"/>
    </location>
</feature>